<feature type="compositionally biased region" description="Basic and acidic residues" evidence="5">
    <location>
        <begin position="18"/>
        <end position="31"/>
    </location>
</feature>
<comment type="subcellular location">
    <subcellularLocation>
        <location evidence="1">Nucleus</location>
    </subcellularLocation>
</comment>
<feature type="region of interest" description="Disordered" evidence="5">
    <location>
        <begin position="74"/>
        <end position="204"/>
    </location>
</feature>
<dbReference type="GO" id="GO:0005634">
    <property type="term" value="C:nucleus"/>
    <property type="evidence" value="ECO:0007669"/>
    <property type="project" value="UniProtKB-SubCell"/>
</dbReference>
<accession>A0A8J5MPR2</accession>
<feature type="compositionally biased region" description="Basic and acidic residues" evidence="5">
    <location>
        <begin position="185"/>
        <end position="204"/>
    </location>
</feature>
<dbReference type="OrthoDB" id="6085656at2759"/>
<evidence type="ECO:0000259" key="6">
    <source>
        <dbReference type="PROSITE" id="PS50888"/>
    </source>
</evidence>
<organism evidence="7 8">
    <name type="scientific">Homarus americanus</name>
    <name type="common">American lobster</name>
    <dbReference type="NCBI Taxonomy" id="6706"/>
    <lineage>
        <taxon>Eukaryota</taxon>
        <taxon>Metazoa</taxon>
        <taxon>Ecdysozoa</taxon>
        <taxon>Arthropoda</taxon>
        <taxon>Crustacea</taxon>
        <taxon>Multicrustacea</taxon>
        <taxon>Malacostraca</taxon>
        <taxon>Eumalacostraca</taxon>
        <taxon>Eucarida</taxon>
        <taxon>Decapoda</taxon>
        <taxon>Pleocyemata</taxon>
        <taxon>Astacidea</taxon>
        <taxon>Nephropoidea</taxon>
        <taxon>Nephropidae</taxon>
        <taxon>Homarus</taxon>
    </lineage>
</organism>
<evidence type="ECO:0000313" key="7">
    <source>
        <dbReference type="EMBL" id="KAG7159231.1"/>
    </source>
</evidence>
<evidence type="ECO:0000256" key="3">
    <source>
        <dbReference type="ARBA" id="ARBA00023163"/>
    </source>
</evidence>
<dbReference type="InterPro" id="IPR011598">
    <property type="entry name" value="bHLH_dom"/>
</dbReference>
<comment type="caution">
    <text evidence="7">The sequence shown here is derived from an EMBL/GenBank/DDBJ whole genome shotgun (WGS) entry which is preliminary data.</text>
</comment>
<dbReference type="PANTHER" id="PTHR10985">
    <property type="entry name" value="BASIC HELIX-LOOP-HELIX TRANSCRIPTION FACTOR, HES-RELATED"/>
    <property type="match status" value="1"/>
</dbReference>
<feature type="compositionally biased region" description="Polar residues" evidence="5">
    <location>
        <begin position="137"/>
        <end position="161"/>
    </location>
</feature>
<keyword evidence="3" id="KW-0804">Transcription</keyword>
<dbReference type="AlphaFoldDB" id="A0A8J5MPR2"/>
<keyword evidence="2" id="KW-0805">Transcription regulation</keyword>
<dbReference type="Pfam" id="PF00010">
    <property type="entry name" value="HLH"/>
    <property type="match status" value="1"/>
</dbReference>
<dbReference type="PROSITE" id="PS50888">
    <property type="entry name" value="BHLH"/>
    <property type="match status" value="1"/>
</dbReference>
<name>A0A8J5MPR2_HOMAM</name>
<reference evidence="7" key="1">
    <citation type="journal article" date="2021" name="Sci. Adv.">
        <title>The American lobster genome reveals insights on longevity, neural, and immune adaptations.</title>
        <authorList>
            <person name="Polinski J.M."/>
            <person name="Zimin A.V."/>
            <person name="Clark K.F."/>
            <person name="Kohn A.B."/>
            <person name="Sadowski N."/>
            <person name="Timp W."/>
            <person name="Ptitsyn A."/>
            <person name="Khanna P."/>
            <person name="Romanova D.Y."/>
            <person name="Williams P."/>
            <person name="Greenwood S.J."/>
            <person name="Moroz L.L."/>
            <person name="Walt D.R."/>
            <person name="Bodnar A.G."/>
        </authorList>
    </citation>
    <scope>NUCLEOTIDE SEQUENCE</scope>
    <source>
        <strain evidence="7">GMGI-L3</strain>
    </source>
</reference>
<keyword evidence="8" id="KW-1185">Reference proteome</keyword>
<keyword evidence="4" id="KW-0539">Nucleus</keyword>
<evidence type="ECO:0000256" key="5">
    <source>
        <dbReference type="SAM" id="MobiDB-lite"/>
    </source>
</evidence>
<evidence type="ECO:0000256" key="2">
    <source>
        <dbReference type="ARBA" id="ARBA00023015"/>
    </source>
</evidence>
<feature type="compositionally biased region" description="Polar residues" evidence="5">
    <location>
        <begin position="114"/>
        <end position="127"/>
    </location>
</feature>
<proteinExistence type="predicted"/>
<dbReference type="SMART" id="SM00353">
    <property type="entry name" value="HLH"/>
    <property type="match status" value="1"/>
</dbReference>
<gene>
    <name evidence="7" type="ORF">Hamer_G016627</name>
</gene>
<dbReference type="GO" id="GO:0046983">
    <property type="term" value="F:protein dimerization activity"/>
    <property type="evidence" value="ECO:0007669"/>
    <property type="project" value="InterPro"/>
</dbReference>
<feature type="region of interest" description="Disordered" evidence="5">
    <location>
        <begin position="1"/>
        <end position="37"/>
    </location>
</feature>
<sequence>MGLQPGNMTRPKLTRPPSETRKIRKPLMERKRRERINTSLNDLARLLTEAHLVNAEALGKQTKLEKADILELTVKHPLRLKGRGDVSSSSSKGADVSSLGHSSSQGSVDPASPASGNSQGAGTTPPSQAAGELQRVCASSGSPGPQGDVASQSDTVSQGGSVAQEGRSPQGVAVPDGGGSSQDATNDKLHLEGRPRHDTDDSWL</sequence>
<dbReference type="EMBL" id="JAHLQT010033762">
    <property type="protein sequence ID" value="KAG7159231.1"/>
    <property type="molecule type" value="Genomic_DNA"/>
</dbReference>
<evidence type="ECO:0000256" key="4">
    <source>
        <dbReference type="ARBA" id="ARBA00023242"/>
    </source>
</evidence>
<dbReference type="Proteomes" id="UP000747542">
    <property type="component" value="Unassembled WGS sequence"/>
</dbReference>
<evidence type="ECO:0000313" key="8">
    <source>
        <dbReference type="Proteomes" id="UP000747542"/>
    </source>
</evidence>
<evidence type="ECO:0000256" key="1">
    <source>
        <dbReference type="ARBA" id="ARBA00004123"/>
    </source>
</evidence>
<feature type="domain" description="BHLH" evidence="6">
    <location>
        <begin position="20"/>
        <end position="80"/>
    </location>
</feature>
<feature type="compositionally biased region" description="Low complexity" evidence="5">
    <location>
        <begin position="85"/>
        <end position="107"/>
    </location>
</feature>
<protein>
    <submittedName>
        <fullName evidence="7">Enhancer of split m3 protein-like</fullName>
    </submittedName>
</protein>
<dbReference type="InterPro" id="IPR050370">
    <property type="entry name" value="HES_HEY"/>
</dbReference>